<evidence type="ECO:0000256" key="1">
    <source>
        <dbReference type="SAM" id="Phobius"/>
    </source>
</evidence>
<dbReference type="AlphaFoldDB" id="X0TIT3"/>
<gene>
    <name evidence="2" type="ORF">S01H1_29823</name>
</gene>
<organism evidence="2">
    <name type="scientific">marine sediment metagenome</name>
    <dbReference type="NCBI Taxonomy" id="412755"/>
    <lineage>
        <taxon>unclassified sequences</taxon>
        <taxon>metagenomes</taxon>
        <taxon>ecological metagenomes</taxon>
    </lineage>
</organism>
<keyword evidence="1" id="KW-0472">Membrane</keyword>
<protein>
    <submittedName>
        <fullName evidence="2">Uncharacterized protein</fullName>
    </submittedName>
</protein>
<evidence type="ECO:0000313" key="2">
    <source>
        <dbReference type="EMBL" id="GAF93154.1"/>
    </source>
</evidence>
<feature type="non-terminal residue" evidence="2">
    <location>
        <position position="152"/>
    </location>
</feature>
<keyword evidence="1" id="KW-0812">Transmembrane</keyword>
<accession>X0TIT3</accession>
<sequence>MVIILAGICVNLVVGGFFIHLRNQFVGPFHKNVVQYLNYLIADMGNPPNLDRAREIARQSFLEIRYESPDLSWATSDELPTDLKGRFNAWHQNPDIRYGRYRGRHVIEVDKAAGRFIFGVSRNLPVDSARHGLLVIILALLTVILVAAFFAI</sequence>
<proteinExistence type="predicted"/>
<keyword evidence="1" id="KW-1133">Transmembrane helix</keyword>
<reference evidence="2" key="1">
    <citation type="journal article" date="2014" name="Front. Microbiol.">
        <title>High frequency of phylogenetically diverse reductive dehalogenase-homologous genes in deep subseafloor sedimentary metagenomes.</title>
        <authorList>
            <person name="Kawai M."/>
            <person name="Futagami T."/>
            <person name="Toyoda A."/>
            <person name="Takaki Y."/>
            <person name="Nishi S."/>
            <person name="Hori S."/>
            <person name="Arai W."/>
            <person name="Tsubouchi T."/>
            <person name="Morono Y."/>
            <person name="Uchiyama I."/>
            <person name="Ito T."/>
            <person name="Fujiyama A."/>
            <person name="Inagaki F."/>
            <person name="Takami H."/>
        </authorList>
    </citation>
    <scope>NUCLEOTIDE SEQUENCE</scope>
    <source>
        <strain evidence="2">Expedition CK06-06</strain>
    </source>
</reference>
<dbReference type="EMBL" id="BARS01018321">
    <property type="protein sequence ID" value="GAF93154.1"/>
    <property type="molecule type" value="Genomic_DNA"/>
</dbReference>
<feature type="transmembrane region" description="Helical" evidence="1">
    <location>
        <begin position="132"/>
        <end position="151"/>
    </location>
</feature>
<name>X0TIT3_9ZZZZ</name>
<comment type="caution">
    <text evidence="2">The sequence shown here is derived from an EMBL/GenBank/DDBJ whole genome shotgun (WGS) entry which is preliminary data.</text>
</comment>